<dbReference type="GO" id="GO:0043107">
    <property type="term" value="P:type IV pilus-dependent motility"/>
    <property type="evidence" value="ECO:0007669"/>
    <property type="project" value="InterPro"/>
</dbReference>
<protein>
    <submittedName>
        <fullName evidence="1">Tfp pilus assembly protein PilO</fullName>
    </submittedName>
</protein>
<dbReference type="AlphaFoldDB" id="A0A9X8HJ03"/>
<name>A0A9X8HJ03_PSEPU</name>
<reference evidence="1 2" key="1">
    <citation type="submission" date="2018-11" db="EMBL/GenBank/DDBJ databases">
        <title>Genomic analyses of the natural microbiome of Caenorhabditis elegans.</title>
        <authorList>
            <person name="Samuel B."/>
        </authorList>
    </citation>
    <scope>NUCLEOTIDE SEQUENCE [LARGE SCALE GENOMIC DNA]</scope>
    <source>
        <strain evidence="1 2">BIGb0473</strain>
    </source>
</reference>
<dbReference type="Gene3D" id="2.30.30.830">
    <property type="match status" value="1"/>
</dbReference>
<dbReference type="GO" id="GO:0043683">
    <property type="term" value="P:type IV pilus assembly"/>
    <property type="evidence" value="ECO:0007669"/>
    <property type="project" value="InterPro"/>
</dbReference>
<dbReference type="InterPro" id="IPR007446">
    <property type="entry name" value="PilP"/>
</dbReference>
<accession>A0A9X8HJ03</accession>
<dbReference type="Proteomes" id="UP000269115">
    <property type="component" value="Unassembled WGS sequence"/>
</dbReference>
<dbReference type="EMBL" id="RJUR01000016">
    <property type="protein sequence ID" value="ROQ46445.1"/>
    <property type="molecule type" value="Genomic_DNA"/>
</dbReference>
<sequence>MSPALDWYLMAAWPRRYKALLLAACLLLALGSGYGLHLRGASASLERALARGAELQQAWQAQAEQVARLDEQQARLLGLEQRLREAQARLLPAGGMPGLLQAVARAGRGLVFEQVKVLPAQPQALHAEMPVHLQVVGDFAALAGFVDALATLPERVTLHDLHLAPLAGRGQLRLQMQLKAYASGLPVDPVAQPAPVLAEARDPFAAPPPAALEFALEHVPLEQMELVGHLADRRGGVALIRVAGALYPLREGDRLGPDKGRVVRIDAQQVELEEQVWVEGAGWVERSQVIEANGVARHVVN</sequence>
<dbReference type="InterPro" id="IPR007445">
    <property type="entry name" value="PilO"/>
</dbReference>
<dbReference type="Pfam" id="PF04350">
    <property type="entry name" value="PilO"/>
    <property type="match status" value="1"/>
</dbReference>
<dbReference type="PANTHER" id="PTHR39555:SF1">
    <property type="entry name" value="TYPE IV PILUS INNER MEMBRANE COMPONENT PILO"/>
    <property type="match status" value="1"/>
</dbReference>
<dbReference type="Pfam" id="PF04351">
    <property type="entry name" value="PilP"/>
    <property type="match status" value="1"/>
</dbReference>
<dbReference type="PANTHER" id="PTHR39555">
    <property type="entry name" value="FIMBRIAL ASSEMBLY PROTEIN PILO-LIKE PROTEIN-RELATED"/>
    <property type="match status" value="1"/>
</dbReference>
<dbReference type="Gene3D" id="3.30.70.60">
    <property type="match status" value="1"/>
</dbReference>
<dbReference type="RefSeq" id="WP_123753426.1">
    <property type="nucleotide sequence ID" value="NZ_RJUR01000016.1"/>
</dbReference>
<comment type="caution">
    <text evidence="1">The sequence shown here is derived from an EMBL/GenBank/DDBJ whole genome shotgun (WGS) entry which is preliminary data.</text>
</comment>
<dbReference type="InterPro" id="IPR014717">
    <property type="entry name" value="Transl_elong_EF1B/ribsomal_bS6"/>
</dbReference>
<gene>
    <name evidence="1" type="ORF">EDF85_4284</name>
</gene>
<evidence type="ECO:0000313" key="2">
    <source>
        <dbReference type="Proteomes" id="UP000269115"/>
    </source>
</evidence>
<organism evidence="1 2">
    <name type="scientific">Pseudomonas putida</name>
    <name type="common">Arthrobacter siderocapsulatus</name>
    <dbReference type="NCBI Taxonomy" id="303"/>
    <lineage>
        <taxon>Bacteria</taxon>
        <taxon>Pseudomonadati</taxon>
        <taxon>Pseudomonadota</taxon>
        <taxon>Gammaproteobacteria</taxon>
        <taxon>Pseudomonadales</taxon>
        <taxon>Pseudomonadaceae</taxon>
        <taxon>Pseudomonas</taxon>
    </lineage>
</organism>
<evidence type="ECO:0000313" key="1">
    <source>
        <dbReference type="EMBL" id="ROQ46445.1"/>
    </source>
</evidence>
<proteinExistence type="predicted"/>